<dbReference type="Gene3D" id="3.40.50.300">
    <property type="entry name" value="P-loop containing nucleotide triphosphate hydrolases"/>
    <property type="match status" value="1"/>
</dbReference>
<feature type="region of interest" description="Disordered" evidence="1">
    <location>
        <begin position="236"/>
        <end position="314"/>
    </location>
</feature>
<feature type="compositionally biased region" description="Polar residues" evidence="1">
    <location>
        <begin position="251"/>
        <end position="271"/>
    </location>
</feature>
<dbReference type="Proteomes" id="UP000070339">
    <property type="component" value="Unassembled WGS sequence"/>
</dbReference>
<sequence>LQAAGANLENIFFIDVETETGSEGHLRLPQDTEILFRELVDQGVKFVVLDAAKSSMDPKLDGYKDDHVRQFLEPLAAAADKYNITIVGLAHFGKKEGKDTGRLLLGSIAWSQIARSVLSAAVDKEGRLIVTNTKANLARGIVSREAAIVSRPVALDDGTLTELGAIEWGDFTDTLATELLDSQDDDEQDDRTDAEVWLQDYLTERGPTPRSEVLKAAKKADIASERTIKRAFKNLGGESHSAGFPRVATWSLPSRDSRANTPLGVNNSGPTGPTGDMQGKHDGPTGQKSQSGHGPHTGPTGQLFTLSTPTTPQPNDLEDAVLNALDATRGQSTKQIQKHLTQKQLDQVDDFYTVIERLQMKGLIRINEHGLYVRKETA</sequence>
<comment type="caution">
    <text evidence="2">The sequence shown here is derived from an EMBL/GenBank/DDBJ whole genome shotgun (WGS) entry which is preliminary data.</text>
</comment>
<organism evidence="2 3">
    <name type="scientific">Corynebacterium simulans</name>
    <dbReference type="NCBI Taxonomy" id="146827"/>
    <lineage>
        <taxon>Bacteria</taxon>
        <taxon>Bacillati</taxon>
        <taxon>Actinomycetota</taxon>
        <taxon>Actinomycetes</taxon>
        <taxon>Mycobacteriales</taxon>
        <taxon>Corynebacteriaceae</taxon>
        <taxon>Corynebacterium</taxon>
    </lineage>
</organism>
<proteinExistence type="predicted"/>
<keyword evidence="3" id="KW-1185">Reference proteome</keyword>
<accession>A0ABR5V7Q8</accession>
<dbReference type="Pfam" id="PF13481">
    <property type="entry name" value="AAA_25"/>
    <property type="match status" value="1"/>
</dbReference>
<name>A0ABR5V7Q8_9CORY</name>
<protein>
    <submittedName>
        <fullName evidence="2">AAA domain protein</fullName>
    </submittedName>
</protein>
<feature type="compositionally biased region" description="Polar residues" evidence="1">
    <location>
        <begin position="299"/>
        <end position="314"/>
    </location>
</feature>
<reference evidence="2 3" key="1">
    <citation type="journal article" date="2016" name="Int. J. Syst. Evol. Microbiol.">
        <title>Resolving the Complexity of Human Skin Metagenomes Using Single-Molecule Sequencing.</title>
        <authorList>
            <consortium name="NISC Comparative Sequencing Program"/>
            <person name="Tsai Y.C."/>
            <person name="Conlan S."/>
            <person name="Deming C."/>
            <person name="Segre J.A."/>
            <person name="Kong H.H."/>
            <person name="Korlach J."/>
            <person name="Oh J."/>
        </authorList>
    </citation>
    <scope>NUCLEOTIDE SEQUENCE [LARGE SCALE GENOMIC DNA]</scope>
    <source>
        <strain evidence="2 3">1B08</strain>
    </source>
</reference>
<dbReference type="EMBL" id="LTEB01000033">
    <property type="protein sequence ID" value="KXU17487.1"/>
    <property type="molecule type" value="Genomic_DNA"/>
</dbReference>
<gene>
    <name evidence="2" type="ORF">WM41_1872</name>
</gene>
<feature type="non-terminal residue" evidence="2">
    <location>
        <position position="1"/>
    </location>
</feature>
<dbReference type="RefSeq" id="WP_160330563.1">
    <property type="nucleotide sequence ID" value="NZ_LTEB01000033.1"/>
</dbReference>
<evidence type="ECO:0000256" key="1">
    <source>
        <dbReference type="SAM" id="MobiDB-lite"/>
    </source>
</evidence>
<dbReference type="InterPro" id="IPR027417">
    <property type="entry name" value="P-loop_NTPase"/>
</dbReference>
<evidence type="ECO:0000313" key="2">
    <source>
        <dbReference type="EMBL" id="KXU17487.1"/>
    </source>
</evidence>
<dbReference type="SUPFAM" id="SSF52540">
    <property type="entry name" value="P-loop containing nucleoside triphosphate hydrolases"/>
    <property type="match status" value="1"/>
</dbReference>
<evidence type="ECO:0000313" key="3">
    <source>
        <dbReference type="Proteomes" id="UP000070339"/>
    </source>
</evidence>